<feature type="transmembrane region" description="Helical" evidence="1">
    <location>
        <begin position="327"/>
        <end position="350"/>
    </location>
</feature>
<dbReference type="GO" id="GO:0008168">
    <property type="term" value="F:methyltransferase activity"/>
    <property type="evidence" value="ECO:0007669"/>
    <property type="project" value="UniProtKB-KW"/>
</dbReference>
<keyword evidence="1" id="KW-0812">Transmembrane</keyword>
<dbReference type="GO" id="GO:0032259">
    <property type="term" value="P:methylation"/>
    <property type="evidence" value="ECO:0007669"/>
    <property type="project" value="UniProtKB-KW"/>
</dbReference>
<dbReference type="Gene3D" id="3.40.50.150">
    <property type="entry name" value="Vaccinia Virus protein VP39"/>
    <property type="match status" value="1"/>
</dbReference>
<keyword evidence="3" id="KW-1185">Reference proteome</keyword>
<reference evidence="2 3" key="1">
    <citation type="submission" date="2015-12" db="EMBL/GenBank/DDBJ databases">
        <title>Draft genome sequence of Streptomyces silvensis ATCC 53525, a producer of novel hormone antagonists.</title>
        <authorList>
            <person name="Johnston C.W."/>
            <person name="Li Y."/>
            <person name="Magarvey N.A."/>
        </authorList>
    </citation>
    <scope>NUCLEOTIDE SEQUENCE [LARGE SCALE GENOMIC DNA]</scope>
    <source>
        <strain evidence="2 3">ATCC 53525</strain>
    </source>
</reference>
<keyword evidence="2" id="KW-0808">Transferase</keyword>
<sequence length="369" mass="41012">MDLAQQTAERRPACLARLAEGTAPFHEPRRDDCPWCGSHRLQVRVRTPDLVQGKPGHFTLARCADCAHTFQNPRLSPEGLEFYRLGSGRQDLGHRDFWRQDLCHGVGGAAAAILTRGRPSRTRQLAGVRALSRIVEPESWLDVGTGRARFPAAAKELLPYTAFDGLDGDPGLAEAVRRGRIEEAHRGRLTDLAGRLAGRYDVLSMIHYLQRRPDPRAELRAARTVLRPGGHLLIEAPDPQSRSARLLGKWWASYRQPRHPHFVPLANLCRELDELGFTVVGVDRRSPHVPSDLTTACALLLNRVLPDPDVPWHPRPPAAPLLRLRRAAWWAAIPLLALAQAADVLLAPLLTRTGFGNAYRVIARKEPEG</sequence>
<dbReference type="RefSeq" id="WP_058850458.1">
    <property type="nucleotide sequence ID" value="NZ_LOCL01000045.1"/>
</dbReference>
<proteinExistence type="predicted"/>
<keyword evidence="2" id="KW-0489">Methyltransferase</keyword>
<dbReference type="Pfam" id="PF13489">
    <property type="entry name" value="Methyltransf_23"/>
    <property type="match status" value="1"/>
</dbReference>
<comment type="caution">
    <text evidence="2">The sequence shown here is derived from an EMBL/GenBank/DDBJ whole genome shotgun (WGS) entry which is preliminary data.</text>
</comment>
<gene>
    <name evidence="2" type="ORF">AT728_29850</name>
</gene>
<dbReference type="OrthoDB" id="3779937at2"/>
<dbReference type="InterPro" id="IPR029063">
    <property type="entry name" value="SAM-dependent_MTases_sf"/>
</dbReference>
<dbReference type="EMBL" id="LOCL01000045">
    <property type="protein sequence ID" value="KUF15361.1"/>
    <property type="molecule type" value="Genomic_DNA"/>
</dbReference>
<evidence type="ECO:0000313" key="3">
    <source>
        <dbReference type="Proteomes" id="UP000054804"/>
    </source>
</evidence>
<evidence type="ECO:0000313" key="2">
    <source>
        <dbReference type="EMBL" id="KUF15361.1"/>
    </source>
</evidence>
<organism evidence="2 3">
    <name type="scientific">Streptomyces silvensis</name>
    <dbReference type="NCBI Taxonomy" id="1765722"/>
    <lineage>
        <taxon>Bacteria</taxon>
        <taxon>Bacillati</taxon>
        <taxon>Actinomycetota</taxon>
        <taxon>Actinomycetes</taxon>
        <taxon>Kitasatosporales</taxon>
        <taxon>Streptomycetaceae</taxon>
        <taxon>Streptomyces</taxon>
    </lineage>
</organism>
<keyword evidence="1" id="KW-1133">Transmembrane helix</keyword>
<dbReference type="AlphaFoldDB" id="A0A0W7WXQ1"/>
<dbReference type="CDD" id="cd02440">
    <property type="entry name" value="AdoMet_MTases"/>
    <property type="match status" value="1"/>
</dbReference>
<accession>A0A0W7WXQ1</accession>
<dbReference type="STRING" id="1765722.AT728_29850"/>
<dbReference type="Proteomes" id="UP000054804">
    <property type="component" value="Unassembled WGS sequence"/>
</dbReference>
<name>A0A0W7WXQ1_9ACTN</name>
<dbReference type="SUPFAM" id="SSF53335">
    <property type="entry name" value="S-adenosyl-L-methionine-dependent methyltransferases"/>
    <property type="match status" value="1"/>
</dbReference>
<evidence type="ECO:0000256" key="1">
    <source>
        <dbReference type="SAM" id="Phobius"/>
    </source>
</evidence>
<protein>
    <submittedName>
        <fullName evidence="2">Methyltransferase type 12</fullName>
    </submittedName>
</protein>
<keyword evidence="1" id="KW-0472">Membrane</keyword>